<organism evidence="2 3">
    <name type="scientific">Polarella glacialis</name>
    <name type="common">Dinoflagellate</name>
    <dbReference type="NCBI Taxonomy" id="89957"/>
    <lineage>
        <taxon>Eukaryota</taxon>
        <taxon>Sar</taxon>
        <taxon>Alveolata</taxon>
        <taxon>Dinophyceae</taxon>
        <taxon>Suessiales</taxon>
        <taxon>Suessiaceae</taxon>
        <taxon>Polarella</taxon>
    </lineage>
</organism>
<comment type="caution">
    <text evidence="2">The sequence shown here is derived from an EMBL/GenBank/DDBJ whole genome shotgun (WGS) entry which is preliminary data.</text>
</comment>
<accession>A0A813EIH6</accession>
<dbReference type="Proteomes" id="UP000654075">
    <property type="component" value="Unassembled WGS sequence"/>
</dbReference>
<name>A0A813EIH6_POLGL</name>
<feature type="non-terminal residue" evidence="2">
    <location>
        <position position="309"/>
    </location>
</feature>
<sequence>ACSSPELCERSLTGDSLQPAGPAIIIITAGQEHDLPTPDLIARTEELNREGRLLVLSKGQPFGTLFPLLDVIIGQGGLGVTSEALRAGIPIITSGILLLDQRWWAARVSELHCGSKAVRVERLLVRDYRYSSAPTRIVKLLRQALVGTSNPEKDWRSRAKFISAELAASVRGDEDGVAANARAVYSGGTVKAAVLRDTFSANRGWTHCMGRQARCCFRCTETFIIGIIFMGVPTLLYVFLLCVFNILCCGPCRRRSAGDIKGHSEDIGKELDDDSSDIEVGQMQCWYYAGSTDASLSSDSDLTSESGDS</sequence>
<keyword evidence="1" id="KW-0472">Membrane</keyword>
<keyword evidence="3" id="KW-1185">Reference proteome</keyword>
<protein>
    <submittedName>
        <fullName evidence="2">Uncharacterized protein</fullName>
    </submittedName>
</protein>
<dbReference type="OrthoDB" id="443615at2759"/>
<gene>
    <name evidence="2" type="ORF">PGLA1383_LOCUS15894</name>
</gene>
<evidence type="ECO:0000313" key="2">
    <source>
        <dbReference type="EMBL" id="CAE8597449.1"/>
    </source>
</evidence>
<dbReference type="PANTHER" id="PTHR48050:SF13">
    <property type="entry name" value="STEROL 3-BETA-GLUCOSYLTRANSFERASE UGT80A2"/>
    <property type="match status" value="1"/>
</dbReference>
<proteinExistence type="predicted"/>
<dbReference type="SUPFAM" id="SSF53756">
    <property type="entry name" value="UDP-Glycosyltransferase/glycogen phosphorylase"/>
    <property type="match status" value="1"/>
</dbReference>
<keyword evidence="1" id="KW-1133">Transmembrane helix</keyword>
<dbReference type="AlphaFoldDB" id="A0A813EIH6"/>
<evidence type="ECO:0000313" key="3">
    <source>
        <dbReference type="Proteomes" id="UP000654075"/>
    </source>
</evidence>
<dbReference type="EMBL" id="CAJNNV010009504">
    <property type="protein sequence ID" value="CAE8597449.1"/>
    <property type="molecule type" value="Genomic_DNA"/>
</dbReference>
<feature type="non-terminal residue" evidence="2">
    <location>
        <position position="1"/>
    </location>
</feature>
<reference evidence="2" key="1">
    <citation type="submission" date="2021-02" db="EMBL/GenBank/DDBJ databases">
        <authorList>
            <person name="Dougan E. K."/>
            <person name="Rhodes N."/>
            <person name="Thang M."/>
            <person name="Chan C."/>
        </authorList>
    </citation>
    <scope>NUCLEOTIDE SEQUENCE</scope>
</reference>
<feature type="transmembrane region" description="Helical" evidence="1">
    <location>
        <begin position="223"/>
        <end position="247"/>
    </location>
</feature>
<evidence type="ECO:0000256" key="1">
    <source>
        <dbReference type="SAM" id="Phobius"/>
    </source>
</evidence>
<dbReference type="PANTHER" id="PTHR48050">
    <property type="entry name" value="STEROL 3-BETA-GLUCOSYLTRANSFERASE"/>
    <property type="match status" value="1"/>
</dbReference>
<dbReference type="Gene3D" id="3.40.50.2000">
    <property type="entry name" value="Glycogen Phosphorylase B"/>
    <property type="match status" value="1"/>
</dbReference>
<dbReference type="InterPro" id="IPR050426">
    <property type="entry name" value="Glycosyltransferase_28"/>
</dbReference>
<keyword evidence="1" id="KW-0812">Transmembrane</keyword>